<comment type="similarity">
    <text evidence="1">Belongs to the LysR transcriptional regulatory family.</text>
</comment>
<keyword evidence="7" id="KW-1185">Reference proteome</keyword>
<protein>
    <submittedName>
        <fullName evidence="6">HTH-type transcriptional activator CmpR</fullName>
    </submittedName>
</protein>
<evidence type="ECO:0000259" key="5">
    <source>
        <dbReference type="PROSITE" id="PS50931"/>
    </source>
</evidence>
<comment type="caution">
    <text evidence="6">The sequence shown here is derived from an EMBL/GenBank/DDBJ whole genome shotgun (WGS) entry which is preliminary data.</text>
</comment>
<evidence type="ECO:0000313" key="6">
    <source>
        <dbReference type="EMBL" id="MBE9255166.1"/>
    </source>
</evidence>
<dbReference type="Pfam" id="PF03466">
    <property type="entry name" value="LysR_substrate"/>
    <property type="match status" value="1"/>
</dbReference>
<dbReference type="InterPro" id="IPR036390">
    <property type="entry name" value="WH_DNA-bd_sf"/>
</dbReference>
<keyword evidence="2" id="KW-0805">Transcription regulation</keyword>
<evidence type="ECO:0000313" key="7">
    <source>
        <dbReference type="Proteomes" id="UP000658720"/>
    </source>
</evidence>
<dbReference type="PANTHER" id="PTHR30126:SF5">
    <property type="entry name" value="HTH-TYPE TRANSCRIPTIONAL ACTIVATOR CMPR"/>
    <property type="match status" value="1"/>
</dbReference>
<accession>A0ABR9VUY1</accession>
<dbReference type="PANTHER" id="PTHR30126">
    <property type="entry name" value="HTH-TYPE TRANSCRIPTIONAL REGULATOR"/>
    <property type="match status" value="1"/>
</dbReference>
<dbReference type="Gene3D" id="3.40.190.290">
    <property type="match status" value="1"/>
</dbReference>
<feature type="domain" description="HTH lysR-type" evidence="5">
    <location>
        <begin position="1"/>
        <end position="61"/>
    </location>
</feature>
<evidence type="ECO:0000256" key="2">
    <source>
        <dbReference type="ARBA" id="ARBA00023015"/>
    </source>
</evidence>
<dbReference type="EMBL" id="JADEVV010000051">
    <property type="protein sequence ID" value="MBE9255166.1"/>
    <property type="molecule type" value="Genomic_DNA"/>
</dbReference>
<dbReference type="InterPro" id="IPR000847">
    <property type="entry name" value="LysR_HTH_N"/>
</dbReference>
<evidence type="ECO:0000256" key="4">
    <source>
        <dbReference type="ARBA" id="ARBA00023163"/>
    </source>
</evidence>
<name>A0ABR9VUY1_9SYNC</name>
<proteinExistence type="inferred from homology"/>
<dbReference type="InterPro" id="IPR005119">
    <property type="entry name" value="LysR_subst-bd"/>
</dbReference>
<organism evidence="6 7">
    <name type="scientific">Synechocystis salina LEGE 00031</name>
    <dbReference type="NCBI Taxonomy" id="1828736"/>
    <lineage>
        <taxon>Bacteria</taxon>
        <taxon>Bacillati</taxon>
        <taxon>Cyanobacteriota</taxon>
        <taxon>Cyanophyceae</taxon>
        <taxon>Synechococcales</taxon>
        <taxon>Merismopediaceae</taxon>
        <taxon>Synechocystis</taxon>
    </lineage>
</organism>
<evidence type="ECO:0000256" key="3">
    <source>
        <dbReference type="ARBA" id="ARBA00023125"/>
    </source>
</evidence>
<dbReference type="InterPro" id="IPR036388">
    <property type="entry name" value="WH-like_DNA-bd_sf"/>
</dbReference>
<reference evidence="6 7" key="1">
    <citation type="submission" date="2020-10" db="EMBL/GenBank/DDBJ databases">
        <authorList>
            <person name="Castelo-Branco R."/>
            <person name="Eusebio N."/>
            <person name="Adriana R."/>
            <person name="Vieira A."/>
            <person name="Brugerolle De Fraissinette N."/>
            <person name="Rezende De Castro R."/>
            <person name="Schneider M.P."/>
            <person name="Vasconcelos V."/>
            <person name="Leao P.N."/>
        </authorList>
    </citation>
    <scope>NUCLEOTIDE SEQUENCE [LARGE SCALE GENOMIC DNA]</scope>
    <source>
        <strain evidence="6 7">LEGE 00031</strain>
    </source>
</reference>
<evidence type="ECO:0000256" key="1">
    <source>
        <dbReference type="ARBA" id="ARBA00009437"/>
    </source>
</evidence>
<dbReference type="SUPFAM" id="SSF53850">
    <property type="entry name" value="Periplasmic binding protein-like II"/>
    <property type="match status" value="1"/>
</dbReference>
<dbReference type="RefSeq" id="WP_194020593.1">
    <property type="nucleotide sequence ID" value="NZ_JADEVV010000051.1"/>
</dbReference>
<gene>
    <name evidence="6" type="primary">cmpR</name>
    <name evidence="6" type="ORF">IQ217_15225</name>
</gene>
<dbReference type="Gene3D" id="1.10.10.10">
    <property type="entry name" value="Winged helix-like DNA-binding domain superfamily/Winged helix DNA-binding domain"/>
    <property type="match status" value="1"/>
</dbReference>
<keyword evidence="3" id="KW-0238">DNA-binding</keyword>
<keyword evidence="4" id="KW-0804">Transcription</keyword>
<dbReference type="PROSITE" id="PS50931">
    <property type="entry name" value="HTH_LYSR"/>
    <property type="match status" value="1"/>
</dbReference>
<dbReference type="Pfam" id="PF00126">
    <property type="entry name" value="HTH_1"/>
    <property type="match status" value="1"/>
</dbReference>
<dbReference type="Proteomes" id="UP000658720">
    <property type="component" value="Unassembled WGS sequence"/>
</dbReference>
<dbReference type="SUPFAM" id="SSF46785">
    <property type="entry name" value="Winged helix' DNA-binding domain"/>
    <property type="match status" value="1"/>
</dbReference>
<dbReference type="CDD" id="cd08419">
    <property type="entry name" value="PBP2_CbbR_RubisCO_like"/>
    <property type="match status" value="1"/>
</dbReference>
<dbReference type="PRINTS" id="PR00039">
    <property type="entry name" value="HTHLYSR"/>
</dbReference>
<sequence>MKNATLHQFEVFAAIARTGSFTKAAEELFLTQPTVSQQMKQLTKAIGVPLYEQIGRKIYLTEAGQAVLQASENIGLCLDQLQEVIADLQGLKKGNLRLATITTGKYFVPRLLGEFRQEYPGISISLQIGNRQQILDRLANNLDDLYFLGKPPSNLDINIRHFLENPLVVIASRQHPLVNEKKISLERIIQEPLIMRESGSGTRMAVEEFFNENRLQMNVEMEISSNEAIKQAVYGGLGISILSLYSLALEGVHGPLAVLDVEGFPLQKHWYIVYQKSKQLSIVAQAFLDYLFTHDEAVSIAQIFRKPL</sequence>